<reference evidence="2 3" key="1">
    <citation type="submission" date="2018-05" db="EMBL/GenBank/DDBJ databases">
        <title>Complete Genome Sequence of Methylobacterium sp. 17Sr1-43.</title>
        <authorList>
            <person name="Srinivasan S."/>
        </authorList>
    </citation>
    <scope>NUCLEOTIDE SEQUENCE [LARGE SCALE GENOMIC DNA]</scope>
    <source>
        <strain evidence="2 3">17Sr1-43</strain>
    </source>
</reference>
<dbReference type="EMBL" id="CP029551">
    <property type="protein sequence ID" value="AWN37394.1"/>
    <property type="molecule type" value="Genomic_DNA"/>
</dbReference>
<dbReference type="Proteomes" id="UP000246058">
    <property type="component" value="Chromosome"/>
</dbReference>
<dbReference type="KEGG" id="meti:DK427_18085"/>
<dbReference type="RefSeq" id="WP_109952473.1">
    <property type="nucleotide sequence ID" value="NZ_CP029551.1"/>
</dbReference>
<evidence type="ECO:0000256" key="1">
    <source>
        <dbReference type="SAM" id="MobiDB-lite"/>
    </source>
</evidence>
<gene>
    <name evidence="2" type="ORF">DK427_18085</name>
</gene>
<dbReference type="AlphaFoldDB" id="A0A2U8VUD4"/>
<evidence type="ECO:0000313" key="2">
    <source>
        <dbReference type="EMBL" id="AWN37394.1"/>
    </source>
</evidence>
<accession>A0A2U8VUD4</accession>
<keyword evidence="3" id="KW-1185">Reference proteome</keyword>
<feature type="region of interest" description="Disordered" evidence="1">
    <location>
        <begin position="76"/>
        <end position="107"/>
    </location>
</feature>
<name>A0A2U8VUD4_9HYPH</name>
<proteinExistence type="predicted"/>
<evidence type="ECO:0000313" key="3">
    <source>
        <dbReference type="Proteomes" id="UP000246058"/>
    </source>
</evidence>
<protein>
    <submittedName>
        <fullName evidence="2">Uncharacterized protein</fullName>
    </submittedName>
</protein>
<sequence length="107" mass="11836">MPVEDMPVEDEIRPYLAAIAERLRCPVESRDGRSVSLVMDERQGRLTPEQQERARKLMERYNATVPTATVSAELMDKMTSAVADPDAAPDGTRPAATRPAAGRPERD</sequence>
<organism evidence="2 3">
    <name type="scientific">Methylobacterium radiodurans</name>
    <dbReference type="NCBI Taxonomy" id="2202828"/>
    <lineage>
        <taxon>Bacteria</taxon>
        <taxon>Pseudomonadati</taxon>
        <taxon>Pseudomonadota</taxon>
        <taxon>Alphaproteobacteria</taxon>
        <taxon>Hyphomicrobiales</taxon>
        <taxon>Methylobacteriaceae</taxon>
        <taxon>Methylobacterium</taxon>
    </lineage>
</organism>
<feature type="compositionally biased region" description="Low complexity" evidence="1">
    <location>
        <begin position="83"/>
        <end position="107"/>
    </location>
</feature>